<dbReference type="Pfam" id="PF10545">
    <property type="entry name" value="MADF_DNA_bdg"/>
    <property type="match status" value="1"/>
</dbReference>
<dbReference type="InterPro" id="IPR039353">
    <property type="entry name" value="TF_Adf1"/>
</dbReference>
<dbReference type="PANTHER" id="PTHR12243">
    <property type="entry name" value="MADF DOMAIN TRANSCRIPTION FACTOR"/>
    <property type="match status" value="1"/>
</dbReference>
<keyword evidence="1" id="KW-0539">Nucleus</keyword>
<evidence type="ECO:0000313" key="4">
    <source>
        <dbReference type="EMBL" id="SOQ50907.1"/>
    </source>
</evidence>
<dbReference type="AlphaFoldDB" id="A0A2H1WCZ7"/>
<reference evidence="4" key="1">
    <citation type="submission" date="2016-07" db="EMBL/GenBank/DDBJ databases">
        <authorList>
            <person name="Bretaudeau A."/>
        </authorList>
    </citation>
    <scope>NUCLEOTIDE SEQUENCE</scope>
    <source>
        <strain evidence="4">Rice</strain>
        <tissue evidence="4">Whole body</tissue>
    </source>
</reference>
<dbReference type="SMART" id="SM00595">
    <property type="entry name" value="MADF"/>
    <property type="match status" value="1"/>
</dbReference>
<dbReference type="GO" id="GO:0006357">
    <property type="term" value="P:regulation of transcription by RNA polymerase II"/>
    <property type="evidence" value="ECO:0007669"/>
    <property type="project" value="TreeGrafter"/>
</dbReference>
<name>A0A2H1WCZ7_SPOFR</name>
<evidence type="ECO:0000259" key="3">
    <source>
        <dbReference type="PROSITE" id="PS51031"/>
    </source>
</evidence>
<gene>
    <name evidence="4" type="ORF">SFRICE_005804</name>
</gene>
<dbReference type="GO" id="GO:0003677">
    <property type="term" value="F:DNA binding"/>
    <property type="evidence" value="ECO:0007669"/>
    <property type="project" value="InterPro"/>
</dbReference>
<dbReference type="PROSITE" id="PS51031">
    <property type="entry name" value="BESS"/>
    <property type="match status" value="1"/>
</dbReference>
<proteinExistence type="predicted"/>
<feature type="domain" description="BESS" evidence="3">
    <location>
        <begin position="182"/>
        <end position="221"/>
    </location>
</feature>
<evidence type="ECO:0000256" key="1">
    <source>
        <dbReference type="PROSITE-ProRule" id="PRU00371"/>
    </source>
</evidence>
<dbReference type="InterPro" id="IPR006578">
    <property type="entry name" value="MADF-dom"/>
</dbReference>
<organism evidence="4">
    <name type="scientific">Spodoptera frugiperda</name>
    <name type="common">Fall armyworm</name>
    <dbReference type="NCBI Taxonomy" id="7108"/>
    <lineage>
        <taxon>Eukaryota</taxon>
        <taxon>Metazoa</taxon>
        <taxon>Ecdysozoa</taxon>
        <taxon>Arthropoda</taxon>
        <taxon>Hexapoda</taxon>
        <taxon>Insecta</taxon>
        <taxon>Pterygota</taxon>
        <taxon>Neoptera</taxon>
        <taxon>Endopterygota</taxon>
        <taxon>Lepidoptera</taxon>
        <taxon>Glossata</taxon>
        <taxon>Ditrysia</taxon>
        <taxon>Noctuoidea</taxon>
        <taxon>Noctuidae</taxon>
        <taxon>Amphipyrinae</taxon>
        <taxon>Spodoptera</taxon>
    </lineage>
</organism>
<sequence length="272" mass="31784">MLDPQLAQIDTDLLIKTVKERPCLYARDSSKYGDASYKKVMWEEVASILFSDVWEKYNNDEKAEKAELAQRRWRNLRACFRRELNRQMDPKWIYGVSYKRRKYIYYNDLLFLRSEVDIGDDDTSQDKDIDLLVKTDEDTTTVTVDTNIEEIPISETRPVLKTKTEKVEVVTPEPIEISTKSEPDSTNFALSLVPMLNMLPVYKRIDAQISILTVLKKFLQNEGEDDLEKEVEVRKEKKKNDYSRKRKVNETTVCVEIKSEAGSDVDDVLNYL</sequence>
<feature type="domain" description="MADF" evidence="2">
    <location>
        <begin position="13"/>
        <end position="117"/>
    </location>
</feature>
<comment type="subcellular location">
    <subcellularLocation>
        <location evidence="1">Nucleus</location>
    </subcellularLocation>
</comment>
<dbReference type="PANTHER" id="PTHR12243:SF69">
    <property type="entry name" value="SI:CH73-59F11.3"/>
    <property type="match status" value="1"/>
</dbReference>
<dbReference type="InterPro" id="IPR004210">
    <property type="entry name" value="BESS_motif"/>
</dbReference>
<dbReference type="PROSITE" id="PS51029">
    <property type="entry name" value="MADF"/>
    <property type="match status" value="1"/>
</dbReference>
<evidence type="ECO:0000259" key="2">
    <source>
        <dbReference type="PROSITE" id="PS51029"/>
    </source>
</evidence>
<protein>
    <submittedName>
        <fullName evidence="4">SFRICE_005804</fullName>
    </submittedName>
</protein>
<dbReference type="GO" id="GO:0005667">
    <property type="term" value="C:transcription regulator complex"/>
    <property type="evidence" value="ECO:0007669"/>
    <property type="project" value="TreeGrafter"/>
</dbReference>
<dbReference type="EMBL" id="ODYU01007817">
    <property type="protein sequence ID" value="SOQ50907.1"/>
    <property type="molecule type" value="Genomic_DNA"/>
</dbReference>
<dbReference type="GO" id="GO:0005634">
    <property type="term" value="C:nucleus"/>
    <property type="evidence" value="ECO:0007669"/>
    <property type="project" value="UniProtKB-SubCell"/>
</dbReference>
<accession>A0A2H1WCZ7</accession>